<name>A0AAV4PNU6_CAEEX</name>
<protein>
    <submittedName>
        <fullName evidence="1">Uncharacterized protein</fullName>
    </submittedName>
</protein>
<accession>A0AAV4PNU6</accession>
<evidence type="ECO:0000313" key="2">
    <source>
        <dbReference type="Proteomes" id="UP001054945"/>
    </source>
</evidence>
<dbReference type="AlphaFoldDB" id="A0AAV4PNU6"/>
<dbReference type="EMBL" id="BPLR01004709">
    <property type="protein sequence ID" value="GIX96897.1"/>
    <property type="molecule type" value="Genomic_DNA"/>
</dbReference>
<proteinExistence type="predicted"/>
<gene>
    <name evidence="1" type="ORF">CEXT_483971</name>
</gene>
<comment type="caution">
    <text evidence="1">The sequence shown here is derived from an EMBL/GenBank/DDBJ whole genome shotgun (WGS) entry which is preliminary data.</text>
</comment>
<keyword evidence="2" id="KW-1185">Reference proteome</keyword>
<evidence type="ECO:0000313" key="1">
    <source>
        <dbReference type="EMBL" id="GIX96897.1"/>
    </source>
</evidence>
<reference evidence="1 2" key="1">
    <citation type="submission" date="2021-06" db="EMBL/GenBank/DDBJ databases">
        <title>Caerostris extrusa draft genome.</title>
        <authorList>
            <person name="Kono N."/>
            <person name="Arakawa K."/>
        </authorList>
    </citation>
    <scope>NUCLEOTIDE SEQUENCE [LARGE SCALE GENOMIC DNA]</scope>
</reference>
<sequence length="67" mass="7724">MLVIIPPSNAPDWWRVGRARIRILQSLQISLMFTFHEPWSSDRGRHKWTVASSTLDYMETAVPLSAV</sequence>
<organism evidence="1 2">
    <name type="scientific">Caerostris extrusa</name>
    <name type="common">Bark spider</name>
    <name type="synonym">Caerostris bankana</name>
    <dbReference type="NCBI Taxonomy" id="172846"/>
    <lineage>
        <taxon>Eukaryota</taxon>
        <taxon>Metazoa</taxon>
        <taxon>Ecdysozoa</taxon>
        <taxon>Arthropoda</taxon>
        <taxon>Chelicerata</taxon>
        <taxon>Arachnida</taxon>
        <taxon>Araneae</taxon>
        <taxon>Araneomorphae</taxon>
        <taxon>Entelegynae</taxon>
        <taxon>Araneoidea</taxon>
        <taxon>Araneidae</taxon>
        <taxon>Caerostris</taxon>
    </lineage>
</organism>
<dbReference type="Proteomes" id="UP001054945">
    <property type="component" value="Unassembled WGS sequence"/>
</dbReference>